<sequence>MLAKRIDNRPFLLSVCYCPCCPPPPPPLPPPPPPPPPPSRPPLPPSISYILPYPYPPPPPEVPTAYVWQRPAVPGYVFGPQRH</sequence>
<dbReference type="KEGG" id="loa:LOAG_16366"/>
<dbReference type="InParanoid" id="A0A1S0UM52"/>
<proteinExistence type="predicted"/>
<accession>A0A1S0UM52</accession>
<dbReference type="EMBL" id="JH712066">
    <property type="protein sequence ID" value="EJD76790.1"/>
    <property type="molecule type" value="Genomic_DNA"/>
</dbReference>
<organism evidence="1">
    <name type="scientific">Loa loa</name>
    <name type="common">Eye worm</name>
    <name type="synonym">Filaria loa</name>
    <dbReference type="NCBI Taxonomy" id="7209"/>
    <lineage>
        <taxon>Eukaryota</taxon>
        <taxon>Metazoa</taxon>
        <taxon>Ecdysozoa</taxon>
        <taxon>Nematoda</taxon>
        <taxon>Chromadorea</taxon>
        <taxon>Rhabditida</taxon>
        <taxon>Spirurina</taxon>
        <taxon>Spiruromorpha</taxon>
        <taxon>Filarioidea</taxon>
        <taxon>Onchocercidae</taxon>
        <taxon>Loa</taxon>
    </lineage>
</organism>
<protein>
    <submittedName>
        <fullName evidence="1">Uncharacterized protein</fullName>
    </submittedName>
</protein>
<name>A0A1S0UM52_LOALO</name>
<dbReference type="CTD" id="31251371"/>
<reference evidence="1" key="1">
    <citation type="submission" date="2012-04" db="EMBL/GenBank/DDBJ databases">
        <title>The Genome Sequence of Loa loa.</title>
        <authorList>
            <consortium name="The Broad Institute Genome Sequencing Platform"/>
            <consortium name="Broad Institute Genome Sequencing Center for Infectious Disease"/>
            <person name="Nutman T.B."/>
            <person name="Fink D.L."/>
            <person name="Russ C."/>
            <person name="Young S."/>
            <person name="Zeng Q."/>
            <person name="Gargeya S."/>
            <person name="Alvarado L."/>
            <person name="Berlin A."/>
            <person name="Chapman S.B."/>
            <person name="Chen Z."/>
            <person name="Freedman E."/>
            <person name="Gellesch M."/>
            <person name="Goldberg J."/>
            <person name="Griggs A."/>
            <person name="Gujja S."/>
            <person name="Heilman E.R."/>
            <person name="Heiman D."/>
            <person name="Howarth C."/>
            <person name="Mehta T."/>
            <person name="Neiman D."/>
            <person name="Pearson M."/>
            <person name="Roberts A."/>
            <person name="Saif S."/>
            <person name="Shea T."/>
            <person name="Shenoy N."/>
            <person name="Sisk P."/>
            <person name="Stolte C."/>
            <person name="Sykes S."/>
            <person name="White J."/>
            <person name="Yandava C."/>
            <person name="Haas B."/>
            <person name="Henn M.R."/>
            <person name="Nusbaum C."/>
            <person name="Birren B."/>
        </authorList>
    </citation>
    <scope>NUCLEOTIDE SEQUENCE [LARGE SCALE GENOMIC DNA]</scope>
</reference>
<dbReference type="AlphaFoldDB" id="A0A1S0UM52"/>
<dbReference type="RefSeq" id="XP_020307568.1">
    <property type="nucleotide sequence ID" value="XM_020449019.1"/>
</dbReference>
<gene>
    <name evidence="1" type="ORF">LOAG_16366</name>
</gene>
<dbReference type="GeneID" id="31251371"/>
<evidence type="ECO:0000313" key="1">
    <source>
        <dbReference type="EMBL" id="EJD76790.1"/>
    </source>
</evidence>